<organism evidence="4 5">
    <name type="scientific">Pseudomonas deceptionensis</name>
    <dbReference type="NCBI Taxonomy" id="882211"/>
    <lineage>
        <taxon>Bacteria</taxon>
        <taxon>Pseudomonadati</taxon>
        <taxon>Pseudomonadota</taxon>
        <taxon>Gammaproteobacteria</taxon>
        <taxon>Pseudomonadales</taxon>
        <taxon>Pseudomonadaceae</taxon>
        <taxon>Pseudomonas</taxon>
    </lineage>
</organism>
<dbReference type="GO" id="GO:0016747">
    <property type="term" value="F:acyltransferase activity, transferring groups other than amino-acyl groups"/>
    <property type="evidence" value="ECO:0007669"/>
    <property type="project" value="InterPro"/>
</dbReference>
<evidence type="ECO:0000256" key="1">
    <source>
        <dbReference type="ARBA" id="ARBA00022679"/>
    </source>
</evidence>
<gene>
    <name evidence="4" type="ORF">SAMN04489800_1698</name>
</gene>
<sequence length="157" mass="17544">MSEYCLLLRKDLTRPLTAAHWPADVSLVTLSDELLQPVHALLSQGYSDGSGSIESLEDWRHNLLHDAEFDPQLCFIAMRSGIVVGVAQGWTSAYLKDLVVHARHQGQGIGRALLARVFEVYAQRGEPCVDLKVMESNTAARRLYERAGMVQVQRIEL</sequence>
<dbReference type="AlphaFoldDB" id="A0A0J6GJ82"/>
<dbReference type="PATRIC" id="fig|882211.3.peg.1359"/>
<evidence type="ECO:0000256" key="2">
    <source>
        <dbReference type="ARBA" id="ARBA00023315"/>
    </source>
</evidence>
<dbReference type="Gene3D" id="3.40.630.30">
    <property type="match status" value="1"/>
</dbReference>
<name>A0A0J6GJ82_PSEDM</name>
<evidence type="ECO:0000313" key="4">
    <source>
        <dbReference type="EMBL" id="SEE67225.1"/>
    </source>
</evidence>
<protein>
    <submittedName>
        <fullName evidence="4">Acetyltransferase (GNAT) family protein</fullName>
    </submittedName>
</protein>
<keyword evidence="5" id="KW-1185">Reference proteome</keyword>
<dbReference type="CDD" id="cd04301">
    <property type="entry name" value="NAT_SF"/>
    <property type="match status" value="1"/>
</dbReference>
<dbReference type="InterPro" id="IPR050680">
    <property type="entry name" value="YpeA/RimI_acetyltransf"/>
</dbReference>
<dbReference type="InterPro" id="IPR000182">
    <property type="entry name" value="GNAT_dom"/>
</dbReference>
<dbReference type="SUPFAM" id="SSF55729">
    <property type="entry name" value="Acyl-CoA N-acyltransferases (Nat)"/>
    <property type="match status" value="1"/>
</dbReference>
<dbReference type="Proteomes" id="UP000183613">
    <property type="component" value="Unassembled WGS sequence"/>
</dbReference>
<dbReference type="EMBL" id="FNUD01000002">
    <property type="protein sequence ID" value="SEE67225.1"/>
    <property type="molecule type" value="Genomic_DNA"/>
</dbReference>
<dbReference type="OrthoDB" id="9803907at2"/>
<dbReference type="RefSeq" id="WP_048359150.1">
    <property type="nucleotide sequence ID" value="NZ_FNUD01000002.1"/>
</dbReference>
<accession>A0A0J6GJ82</accession>
<evidence type="ECO:0000313" key="5">
    <source>
        <dbReference type="Proteomes" id="UP000183613"/>
    </source>
</evidence>
<dbReference type="PROSITE" id="PS51186">
    <property type="entry name" value="GNAT"/>
    <property type="match status" value="1"/>
</dbReference>
<reference evidence="4" key="1">
    <citation type="submission" date="2016-10" db="EMBL/GenBank/DDBJ databases">
        <authorList>
            <person name="Varghese N."/>
            <person name="Submissions S."/>
        </authorList>
    </citation>
    <scope>NUCLEOTIDE SEQUENCE [LARGE SCALE GENOMIC DNA]</scope>
    <source>
        <strain evidence="4">LMG 25555</strain>
    </source>
</reference>
<dbReference type="Pfam" id="PF00583">
    <property type="entry name" value="Acetyltransf_1"/>
    <property type="match status" value="1"/>
</dbReference>
<keyword evidence="1" id="KW-0808">Transferase</keyword>
<dbReference type="InterPro" id="IPR016181">
    <property type="entry name" value="Acyl_CoA_acyltransferase"/>
</dbReference>
<comment type="caution">
    <text evidence="4">The sequence shown here is derived from an EMBL/GenBank/DDBJ whole genome shotgun (WGS) entry which is preliminary data.</text>
</comment>
<feature type="domain" description="N-acetyltransferase" evidence="3">
    <location>
        <begin position="25"/>
        <end position="157"/>
    </location>
</feature>
<evidence type="ECO:0000259" key="3">
    <source>
        <dbReference type="PROSITE" id="PS51186"/>
    </source>
</evidence>
<proteinExistence type="predicted"/>
<keyword evidence="2" id="KW-0012">Acyltransferase</keyword>
<dbReference type="PANTHER" id="PTHR43420">
    <property type="entry name" value="ACETYLTRANSFERASE"/>
    <property type="match status" value="1"/>
</dbReference>